<dbReference type="InterPro" id="IPR032485">
    <property type="entry name" value="LRP1-like_beta_prop"/>
</dbReference>
<sequence>MDIVNYNINSGGLVCEADGNLLLADLRHYSGTRLLTATSEEKAHLDGMFWFMNRAGDDIYYSDQLQGNRLYRMNLSTQSVERIQDRPCYGLALSGDWLYYKSEIDHKLYRCLLNGRNESRVTDEPVECFVVEGEQVYYATQQGIRSCDVTGKDREQLSESVAMHMIKIGDTLIFADSKNQYQLTALHLETGEARTYADVSPNSLNSDGRYVYCANRNNDSSVYRVDLDTGNKIRICGERADHIHILGNIIYFSSGFEWYKMSLNGGQAEKVITF</sequence>
<accession>A0A3Q8S6V3</accession>
<dbReference type="SUPFAM" id="SSF82171">
    <property type="entry name" value="DPP6 N-terminal domain-like"/>
    <property type="match status" value="1"/>
</dbReference>
<evidence type="ECO:0000313" key="2">
    <source>
        <dbReference type="EMBL" id="AZK48632.1"/>
    </source>
</evidence>
<dbReference type="AlphaFoldDB" id="A0A3Q8S6V3"/>
<protein>
    <submittedName>
        <fullName evidence="2">DUF5050 domain-containing protein</fullName>
    </submittedName>
</protein>
<proteinExistence type="predicted"/>
<dbReference type="PANTHER" id="PTHR32256">
    <property type="match status" value="1"/>
</dbReference>
<reference evidence="2 3" key="1">
    <citation type="submission" date="2018-11" db="EMBL/GenBank/DDBJ databases">
        <title>Genome sequencing of Paenibacillus lentus DSM25539(T).</title>
        <authorList>
            <person name="Kook J.-K."/>
            <person name="Park S.-N."/>
            <person name="Lim Y.K."/>
        </authorList>
    </citation>
    <scope>NUCLEOTIDE SEQUENCE [LARGE SCALE GENOMIC DNA]</scope>
    <source>
        <strain evidence="2 3">DSM 25539</strain>
    </source>
</reference>
<dbReference type="InterPro" id="IPR053369">
    <property type="entry name" value="SrfA-induced_signal"/>
</dbReference>
<keyword evidence="3" id="KW-1185">Reference proteome</keyword>
<dbReference type="InterPro" id="IPR011042">
    <property type="entry name" value="6-blade_b-propeller_TolB-like"/>
</dbReference>
<organism evidence="2 3">
    <name type="scientific">Paenibacillus lentus</name>
    <dbReference type="NCBI Taxonomy" id="1338368"/>
    <lineage>
        <taxon>Bacteria</taxon>
        <taxon>Bacillati</taxon>
        <taxon>Bacillota</taxon>
        <taxon>Bacilli</taxon>
        <taxon>Bacillales</taxon>
        <taxon>Paenibacillaceae</taxon>
        <taxon>Paenibacillus</taxon>
    </lineage>
</organism>
<evidence type="ECO:0000313" key="3">
    <source>
        <dbReference type="Proteomes" id="UP000273145"/>
    </source>
</evidence>
<dbReference type="KEGG" id="plen:EIM92_22640"/>
<dbReference type="Proteomes" id="UP000273145">
    <property type="component" value="Chromosome"/>
</dbReference>
<feature type="domain" description="Prolow-density lipoprotein receptor-related protein 1-like beta-propeller" evidence="1">
    <location>
        <begin position="7"/>
        <end position="254"/>
    </location>
</feature>
<gene>
    <name evidence="2" type="ORF">EIM92_22640</name>
</gene>
<dbReference type="Pfam" id="PF16472">
    <property type="entry name" value="DUF5050"/>
    <property type="match status" value="1"/>
</dbReference>
<dbReference type="EMBL" id="CP034248">
    <property type="protein sequence ID" value="AZK48632.1"/>
    <property type="molecule type" value="Genomic_DNA"/>
</dbReference>
<dbReference type="Gene3D" id="2.120.10.30">
    <property type="entry name" value="TolB, C-terminal domain"/>
    <property type="match status" value="1"/>
</dbReference>
<dbReference type="PANTHER" id="PTHR32256:SF17">
    <property type="entry name" value="EGF-LIKE DOMAIN-CONTAINING PROTEIN"/>
    <property type="match status" value="1"/>
</dbReference>
<name>A0A3Q8S6V3_9BACL</name>
<evidence type="ECO:0000259" key="1">
    <source>
        <dbReference type="Pfam" id="PF16472"/>
    </source>
</evidence>
<dbReference type="OrthoDB" id="2663624at2"/>